<name>A0AAN6K197_9PEZI</name>
<dbReference type="PANTHER" id="PTHR10555">
    <property type="entry name" value="SORTING NEXIN"/>
    <property type="match status" value="1"/>
</dbReference>
<evidence type="ECO:0000259" key="11">
    <source>
        <dbReference type="PROSITE" id="PS50195"/>
    </source>
</evidence>
<dbReference type="CDD" id="cd07280">
    <property type="entry name" value="PX_YPT35"/>
    <property type="match status" value="1"/>
</dbReference>
<feature type="compositionally biased region" description="Basic and acidic residues" evidence="10">
    <location>
        <begin position="1"/>
        <end position="16"/>
    </location>
</feature>
<proteinExistence type="inferred from homology"/>
<comment type="subcellular location">
    <subcellularLocation>
        <location evidence="2">Endosome</location>
    </subcellularLocation>
    <subcellularLocation>
        <location evidence="1">Vacuole membrane</location>
        <topology evidence="1">Peripheral membrane protein</topology>
    </subcellularLocation>
</comment>
<evidence type="ECO:0000256" key="4">
    <source>
        <dbReference type="ARBA" id="ARBA00022554"/>
    </source>
</evidence>
<protein>
    <recommendedName>
        <fullName evidence="8">Endosomal/vacuolar adapter protein YPT35</fullName>
    </recommendedName>
    <alternativeName>
        <fullName evidence="9">PX domain-containing protein YPT35</fullName>
    </alternativeName>
</protein>
<feature type="compositionally biased region" description="Polar residues" evidence="10">
    <location>
        <begin position="263"/>
        <end position="276"/>
    </location>
</feature>
<feature type="region of interest" description="Disordered" evidence="10">
    <location>
        <begin position="261"/>
        <end position="284"/>
    </location>
</feature>
<accession>A0AAN6K197</accession>
<evidence type="ECO:0000256" key="5">
    <source>
        <dbReference type="ARBA" id="ARBA00022753"/>
    </source>
</evidence>
<evidence type="ECO:0000313" key="14">
    <source>
        <dbReference type="Proteomes" id="UP001175353"/>
    </source>
</evidence>
<dbReference type="GO" id="GO:0010008">
    <property type="term" value="C:endosome membrane"/>
    <property type="evidence" value="ECO:0007669"/>
    <property type="project" value="UniProtKB-SubCell"/>
</dbReference>
<dbReference type="InterPro" id="IPR001683">
    <property type="entry name" value="PX_dom"/>
</dbReference>
<gene>
    <name evidence="13" type="primary">YPT35_1</name>
    <name evidence="12" type="ORF">LTR82_008023</name>
    <name evidence="13" type="ORF">LTR91_019544</name>
</gene>
<evidence type="ECO:0000256" key="7">
    <source>
        <dbReference type="ARBA" id="ARBA00033728"/>
    </source>
</evidence>
<reference evidence="12" key="1">
    <citation type="submission" date="2021-12" db="EMBL/GenBank/DDBJ databases">
        <title>Black yeast isolated from Biological Soil Crust.</title>
        <authorList>
            <person name="Kurbessoian T."/>
        </authorList>
    </citation>
    <scope>NUCLEOTIDE SEQUENCE</scope>
    <source>
        <strain evidence="12">CCFEE 5208</strain>
    </source>
</reference>
<evidence type="ECO:0000256" key="6">
    <source>
        <dbReference type="ARBA" id="ARBA00023136"/>
    </source>
</evidence>
<dbReference type="GO" id="GO:0032266">
    <property type="term" value="F:phosphatidylinositol-3-phosphate binding"/>
    <property type="evidence" value="ECO:0007669"/>
    <property type="project" value="InterPro"/>
</dbReference>
<dbReference type="PROSITE" id="PS50195">
    <property type="entry name" value="PX"/>
    <property type="match status" value="1"/>
</dbReference>
<dbReference type="EMBL" id="JASUXU010000022">
    <property type="protein sequence ID" value="KAK0321106.1"/>
    <property type="molecule type" value="Genomic_DNA"/>
</dbReference>
<dbReference type="AlphaFoldDB" id="A0AAN6K197"/>
<reference evidence="13" key="2">
    <citation type="submission" date="2023-06" db="EMBL/GenBank/DDBJ databases">
        <title>Black Yeasts Isolated from many extreme environments.</title>
        <authorList>
            <person name="Coleine C."/>
            <person name="Stajich J.E."/>
            <person name="Selbmann L."/>
        </authorList>
    </citation>
    <scope>NUCLEOTIDE SEQUENCE</scope>
    <source>
        <strain evidence="13">CCFEE 5200</strain>
    </source>
</reference>
<dbReference type="EMBL" id="JAUJLE010000298">
    <property type="protein sequence ID" value="KAK0962201.1"/>
    <property type="molecule type" value="Genomic_DNA"/>
</dbReference>
<keyword evidence="5" id="KW-0967">Endosome</keyword>
<comment type="similarity">
    <text evidence="3">Belongs to the YPT35 family.</text>
</comment>
<evidence type="ECO:0000256" key="3">
    <source>
        <dbReference type="ARBA" id="ARBA00007426"/>
    </source>
</evidence>
<keyword evidence="14" id="KW-1185">Reference proteome</keyword>
<dbReference type="SMART" id="SM00312">
    <property type="entry name" value="PX"/>
    <property type="match status" value="1"/>
</dbReference>
<keyword evidence="4" id="KW-0926">Vacuole</keyword>
<dbReference type="InterPro" id="IPR037917">
    <property type="entry name" value="Ypt35_PX"/>
</dbReference>
<evidence type="ECO:0000256" key="1">
    <source>
        <dbReference type="ARBA" id="ARBA00004148"/>
    </source>
</evidence>
<feature type="region of interest" description="Disordered" evidence="10">
    <location>
        <begin position="1"/>
        <end position="87"/>
    </location>
</feature>
<keyword evidence="6" id="KW-0472">Membrane</keyword>
<dbReference type="PANTHER" id="PTHR10555:SF170">
    <property type="entry name" value="FI18122P1"/>
    <property type="match status" value="1"/>
</dbReference>
<evidence type="ECO:0000256" key="9">
    <source>
        <dbReference type="ARBA" id="ARBA00033785"/>
    </source>
</evidence>
<feature type="compositionally biased region" description="Polar residues" evidence="10">
    <location>
        <begin position="59"/>
        <end position="81"/>
    </location>
</feature>
<dbReference type="Proteomes" id="UP001168146">
    <property type="component" value="Unassembled WGS sequence"/>
</dbReference>
<dbReference type="GO" id="GO:0005774">
    <property type="term" value="C:vacuolar membrane"/>
    <property type="evidence" value="ECO:0007669"/>
    <property type="project" value="UniProtKB-SubCell"/>
</dbReference>
<dbReference type="SUPFAM" id="SSF64268">
    <property type="entry name" value="PX domain"/>
    <property type="match status" value="1"/>
</dbReference>
<comment type="caution">
    <text evidence="13">The sequence shown here is derived from an EMBL/GenBank/DDBJ whole genome shotgun (WGS) entry which is preliminary data.</text>
</comment>
<feature type="domain" description="PX" evidence="11">
    <location>
        <begin position="133"/>
        <end position="284"/>
    </location>
</feature>
<dbReference type="Gene3D" id="3.30.1520.10">
    <property type="entry name" value="Phox-like domain"/>
    <property type="match status" value="1"/>
</dbReference>
<evidence type="ECO:0000313" key="12">
    <source>
        <dbReference type="EMBL" id="KAK0321106.1"/>
    </source>
</evidence>
<dbReference type="Proteomes" id="UP001175353">
    <property type="component" value="Unassembled WGS sequence"/>
</dbReference>
<comment type="function">
    <text evidence="7">Recruits the lipid transfer protein VPS13 to endosomal and vacuolar membranes.</text>
</comment>
<dbReference type="InterPro" id="IPR036871">
    <property type="entry name" value="PX_dom_sf"/>
</dbReference>
<sequence>MEEHPPPPSHVEERRSSSPARPDASGDELSTPAPACTHADPNAAAEHMQGQLKPEPPGTTGQQTDDTHLLNSHNPPSSSHVTADPPPFWSTRHARTISTVSYHSLLIPHRPNPILLEDRSEDSHAASHGCWAQSVILDAHTIVSGPSGIGAYVVWHCTVRTLHGGDLELRKRYSEFDQLRVDLVRSFPHAEAMIPKLPRKSVVSRFRPKFLESRKAGLQQFLSYILLNPEFAASPMVKEKASLYWTKVNLYAGKPPHIRRSLSSKQPWSGPNQPAQRRQELTRP</sequence>
<evidence type="ECO:0000256" key="10">
    <source>
        <dbReference type="SAM" id="MobiDB-lite"/>
    </source>
</evidence>
<evidence type="ECO:0000313" key="13">
    <source>
        <dbReference type="EMBL" id="KAK0962201.1"/>
    </source>
</evidence>
<evidence type="ECO:0000256" key="2">
    <source>
        <dbReference type="ARBA" id="ARBA00004177"/>
    </source>
</evidence>
<dbReference type="Pfam" id="PF00787">
    <property type="entry name" value="PX"/>
    <property type="match status" value="1"/>
</dbReference>
<organism evidence="13 14">
    <name type="scientific">Friedmanniomyces endolithicus</name>
    <dbReference type="NCBI Taxonomy" id="329885"/>
    <lineage>
        <taxon>Eukaryota</taxon>
        <taxon>Fungi</taxon>
        <taxon>Dikarya</taxon>
        <taxon>Ascomycota</taxon>
        <taxon>Pezizomycotina</taxon>
        <taxon>Dothideomycetes</taxon>
        <taxon>Dothideomycetidae</taxon>
        <taxon>Mycosphaerellales</taxon>
        <taxon>Teratosphaeriaceae</taxon>
        <taxon>Friedmanniomyces</taxon>
    </lineage>
</organism>
<evidence type="ECO:0000256" key="8">
    <source>
        <dbReference type="ARBA" id="ARBA00033774"/>
    </source>
</evidence>